<dbReference type="SUPFAM" id="SSF52743">
    <property type="entry name" value="Subtilisin-like"/>
    <property type="match status" value="1"/>
</dbReference>
<dbReference type="PROSITE" id="PS51892">
    <property type="entry name" value="SUBTILASE"/>
    <property type="match status" value="1"/>
</dbReference>
<evidence type="ECO:0000313" key="8">
    <source>
        <dbReference type="EMBL" id="BBE19132.1"/>
    </source>
</evidence>
<dbReference type="InterPro" id="IPR026444">
    <property type="entry name" value="Secre_tail"/>
</dbReference>
<dbReference type="KEGG" id="anf:AQPE_3306"/>
<keyword evidence="4 5" id="KW-0720">Serine protease</keyword>
<dbReference type="InterPro" id="IPR015500">
    <property type="entry name" value="Peptidase_S8_subtilisin-rel"/>
</dbReference>
<dbReference type="AlphaFoldDB" id="A0A5K7SC32"/>
<dbReference type="Gene3D" id="3.40.50.200">
    <property type="entry name" value="Peptidase S8/S53 domain"/>
    <property type="match status" value="1"/>
</dbReference>
<evidence type="ECO:0000256" key="4">
    <source>
        <dbReference type="ARBA" id="ARBA00022825"/>
    </source>
</evidence>
<reference evidence="8" key="1">
    <citation type="journal article" date="2020" name="Int. J. Syst. Evol. Microbiol.">
        <title>Aquipluma nitroreducens gen. nov. sp. nov., a novel facultatively anaerobic bacterium isolated from a freshwater lake.</title>
        <authorList>
            <person name="Watanabe M."/>
            <person name="Kojima H."/>
            <person name="Fukui M."/>
        </authorList>
    </citation>
    <scope>NUCLEOTIDE SEQUENCE</scope>
    <source>
        <strain evidence="8">MeG22</strain>
    </source>
</reference>
<dbReference type="Proteomes" id="UP001193389">
    <property type="component" value="Chromosome"/>
</dbReference>
<dbReference type="GO" id="GO:0006508">
    <property type="term" value="P:proteolysis"/>
    <property type="evidence" value="ECO:0007669"/>
    <property type="project" value="UniProtKB-KW"/>
</dbReference>
<feature type="active site" description="Charge relay system" evidence="5">
    <location>
        <position position="219"/>
    </location>
</feature>
<evidence type="ECO:0000256" key="1">
    <source>
        <dbReference type="ARBA" id="ARBA00011073"/>
    </source>
</evidence>
<evidence type="ECO:0000256" key="3">
    <source>
        <dbReference type="ARBA" id="ARBA00022801"/>
    </source>
</evidence>
<organism evidence="8 9">
    <name type="scientific">Aquipluma nitroreducens</name>
    <dbReference type="NCBI Taxonomy" id="2010828"/>
    <lineage>
        <taxon>Bacteria</taxon>
        <taxon>Pseudomonadati</taxon>
        <taxon>Bacteroidota</taxon>
        <taxon>Bacteroidia</taxon>
        <taxon>Marinilabiliales</taxon>
        <taxon>Prolixibacteraceae</taxon>
        <taxon>Aquipluma</taxon>
    </lineage>
</organism>
<feature type="chain" id="PRO_5024321812" evidence="6">
    <location>
        <begin position="21"/>
        <end position="547"/>
    </location>
</feature>
<dbReference type="PIRSF" id="PIRSF037903">
    <property type="entry name" value="Subtilisin_rel_GFO_2223"/>
    <property type="match status" value="1"/>
</dbReference>
<feature type="active site" description="Charge relay system" evidence="5">
    <location>
        <position position="179"/>
    </location>
</feature>
<dbReference type="PROSITE" id="PS00136">
    <property type="entry name" value="SUBTILASE_ASP"/>
    <property type="match status" value="1"/>
</dbReference>
<dbReference type="InterPro" id="IPR023827">
    <property type="entry name" value="Peptidase_S8_Asp-AS"/>
</dbReference>
<keyword evidence="3 5" id="KW-0378">Hydrolase</keyword>
<dbReference type="PANTHER" id="PTHR43806:SF67">
    <property type="entry name" value="EGF-LIKE DOMAIN-CONTAINING PROTEIN"/>
    <property type="match status" value="1"/>
</dbReference>
<dbReference type="Pfam" id="PF00082">
    <property type="entry name" value="Peptidase_S8"/>
    <property type="match status" value="1"/>
</dbReference>
<dbReference type="InterPro" id="IPR036852">
    <property type="entry name" value="Peptidase_S8/S53_dom_sf"/>
</dbReference>
<dbReference type="InterPro" id="IPR000209">
    <property type="entry name" value="Peptidase_S8/S53_dom"/>
</dbReference>
<accession>A0A5K7SC32</accession>
<keyword evidence="6" id="KW-0732">Signal</keyword>
<feature type="signal peptide" evidence="6">
    <location>
        <begin position="1"/>
        <end position="20"/>
    </location>
</feature>
<evidence type="ECO:0000313" key="9">
    <source>
        <dbReference type="Proteomes" id="UP001193389"/>
    </source>
</evidence>
<protein>
    <submittedName>
        <fullName evidence="8">Subtilisin-like serine proteases</fullName>
    </submittedName>
</protein>
<gene>
    <name evidence="8" type="ORF">AQPE_3306</name>
</gene>
<comment type="similarity">
    <text evidence="1 5">Belongs to the peptidase S8 family.</text>
</comment>
<dbReference type="InterPro" id="IPR050131">
    <property type="entry name" value="Peptidase_S8_subtilisin-like"/>
</dbReference>
<dbReference type="CDD" id="cd07493">
    <property type="entry name" value="Peptidases_S8_9"/>
    <property type="match status" value="1"/>
</dbReference>
<name>A0A5K7SC32_9BACT</name>
<dbReference type="InterPro" id="IPR017317">
    <property type="entry name" value="Pept_S8_subtilisin_bacteroid-2"/>
</dbReference>
<dbReference type="RefSeq" id="WP_318347405.1">
    <property type="nucleotide sequence ID" value="NZ_AP018694.1"/>
</dbReference>
<feature type="active site" description="Charge relay system" evidence="5">
    <location>
        <position position="397"/>
    </location>
</feature>
<dbReference type="EMBL" id="AP018694">
    <property type="protein sequence ID" value="BBE19132.1"/>
    <property type="molecule type" value="Genomic_DNA"/>
</dbReference>
<keyword evidence="9" id="KW-1185">Reference proteome</keyword>
<dbReference type="PANTHER" id="PTHR43806">
    <property type="entry name" value="PEPTIDASE S8"/>
    <property type="match status" value="1"/>
</dbReference>
<evidence type="ECO:0000256" key="6">
    <source>
        <dbReference type="SAM" id="SignalP"/>
    </source>
</evidence>
<dbReference type="PRINTS" id="PR00723">
    <property type="entry name" value="SUBTILISIN"/>
</dbReference>
<sequence>MKRLLIIVLLGLFPTLVLTAQEAAPNSYWVQLKDKKGTPYLINQPEAFLSQRSIDRRTRQHILIDETDLPVSPDYIDSLINRGLEIVHTSKWLNGATVRTSDTTLIKKIATLPFVTMVQLTKPGNVLKSISNKFSEEVLNTEYDPENYGDAITQLSQLNGQYLHRQGFRGKGIQIAILDAGFLNVNTIEAFDSLRNSNRILGTRDFVDPTSDIYTQNYHGMSVLSCMGGNIPGSLIGTAPDASFYLLRSEDVSSEYLIEEDNWVAAAEYADSLGVDVINSSLGYTQFNDSLMNHSYADLNGKTTRVTQAANMAFQKGILVFNSAGNEANKSWKRIIAPSDGENVIAVAAVDKDGFRASFSSVGPAFGGAIKPNVAAMGSGTTLVTSNGTVGYSSGTSFSSPVLAGMGACLLQANPYAGVKMAKMAIEQSANQYDKPDSLVGFGIPDFEKADKYLKVNSANKLKEKSSWTVAPNPFSESIFLRNLNTINNKNYLVSISNLQGICLWQSTFNSEETIVLKNLANLPQGFLILSIRSGETEELIKLIKTR</sequence>
<proteinExistence type="inferred from homology"/>
<evidence type="ECO:0000256" key="2">
    <source>
        <dbReference type="ARBA" id="ARBA00022670"/>
    </source>
</evidence>
<dbReference type="NCBIfam" id="TIGR04183">
    <property type="entry name" value="Por_Secre_tail"/>
    <property type="match status" value="1"/>
</dbReference>
<keyword evidence="2 5" id="KW-0645">Protease</keyword>
<evidence type="ECO:0000256" key="5">
    <source>
        <dbReference type="PROSITE-ProRule" id="PRU01240"/>
    </source>
</evidence>
<feature type="domain" description="Peptidase S8/S53" evidence="7">
    <location>
        <begin position="170"/>
        <end position="443"/>
    </location>
</feature>
<evidence type="ECO:0000259" key="7">
    <source>
        <dbReference type="Pfam" id="PF00082"/>
    </source>
</evidence>
<dbReference type="GO" id="GO:0004252">
    <property type="term" value="F:serine-type endopeptidase activity"/>
    <property type="evidence" value="ECO:0007669"/>
    <property type="project" value="UniProtKB-UniRule"/>
</dbReference>